<organism evidence="2 3">
    <name type="scientific">Mesosutterella porci</name>
    <dbReference type="NCBI Taxonomy" id="2915351"/>
    <lineage>
        <taxon>Bacteria</taxon>
        <taxon>Pseudomonadati</taxon>
        <taxon>Pseudomonadota</taxon>
        <taxon>Betaproteobacteria</taxon>
        <taxon>Burkholderiales</taxon>
        <taxon>Sutterellaceae</taxon>
        <taxon>Mesosutterella</taxon>
    </lineage>
</organism>
<gene>
    <name evidence="2" type="ORF">MAF45_03525</name>
</gene>
<dbReference type="GO" id="GO:0032259">
    <property type="term" value="P:methylation"/>
    <property type="evidence" value="ECO:0007669"/>
    <property type="project" value="UniProtKB-KW"/>
</dbReference>
<evidence type="ECO:0000313" key="2">
    <source>
        <dbReference type="EMBL" id="MCG5030515.1"/>
    </source>
</evidence>
<dbReference type="EMBL" id="JAKNCT010000003">
    <property type="protein sequence ID" value="MCG5030515.1"/>
    <property type="molecule type" value="Genomic_DNA"/>
</dbReference>
<protein>
    <submittedName>
        <fullName evidence="2">Class I SAM-dependent methyltransferase</fullName>
    </submittedName>
</protein>
<sequence length="189" mass="20853">MPAARQGTEPRLSAWVERFLALAPRSGARVLDLACGLGRHSLYASVLGFRVLAADREPDFGVMSIGIPAIEFRRTDLESQPWPFGEEKFAAVIVTNYLHRPLFPRIAGALEEGGLLICETFTAPQAEAFGRPSNPLHWLRSGELLGLVRPLSVVAYEEGRTERGRFVQRICAAKPSPERGAQRFELGAR</sequence>
<dbReference type="SUPFAM" id="SSF53335">
    <property type="entry name" value="S-adenosyl-L-methionine-dependent methyltransferases"/>
    <property type="match status" value="1"/>
</dbReference>
<proteinExistence type="predicted"/>
<keyword evidence="3" id="KW-1185">Reference proteome</keyword>
<dbReference type="Gene3D" id="3.40.50.150">
    <property type="entry name" value="Vaccinia Virus protein VP39"/>
    <property type="match status" value="1"/>
</dbReference>
<keyword evidence="2" id="KW-0489">Methyltransferase</keyword>
<name>A0ABS9MPI4_9BURK</name>
<dbReference type="InterPro" id="IPR029063">
    <property type="entry name" value="SAM-dependent_MTases_sf"/>
</dbReference>
<evidence type="ECO:0000259" key="1">
    <source>
        <dbReference type="Pfam" id="PF03848"/>
    </source>
</evidence>
<keyword evidence="2" id="KW-0808">Transferase</keyword>
<dbReference type="Pfam" id="PF03848">
    <property type="entry name" value="TehB"/>
    <property type="match status" value="1"/>
</dbReference>
<dbReference type="GO" id="GO:0008168">
    <property type="term" value="F:methyltransferase activity"/>
    <property type="evidence" value="ECO:0007669"/>
    <property type="project" value="UniProtKB-KW"/>
</dbReference>
<comment type="caution">
    <text evidence="2">The sequence shown here is derived from an EMBL/GenBank/DDBJ whole genome shotgun (WGS) entry which is preliminary data.</text>
</comment>
<dbReference type="RefSeq" id="WP_237978169.1">
    <property type="nucleotide sequence ID" value="NZ_JAKNCT010000003.1"/>
</dbReference>
<accession>A0ABS9MPI4</accession>
<dbReference type="InterPro" id="IPR015985">
    <property type="entry name" value="TehB-like_dom"/>
</dbReference>
<feature type="domain" description="Tellurite resistance methyltransferase TehB-like" evidence="1">
    <location>
        <begin position="27"/>
        <end position="57"/>
    </location>
</feature>
<dbReference type="CDD" id="cd02440">
    <property type="entry name" value="AdoMet_MTases"/>
    <property type="match status" value="1"/>
</dbReference>
<evidence type="ECO:0000313" key="3">
    <source>
        <dbReference type="Proteomes" id="UP001297600"/>
    </source>
</evidence>
<reference evidence="2 3" key="1">
    <citation type="submission" date="2022-02" db="EMBL/GenBank/DDBJ databases">
        <title>Mesosutterella porci, a novel member of the family Sutterellaceae from pig feces.</title>
        <authorList>
            <person name="Wylensek D."/>
            <person name="Clavel T."/>
        </authorList>
    </citation>
    <scope>NUCLEOTIDE SEQUENCE [LARGE SCALE GENOMIC DNA]</scope>
    <source>
        <strain evidence="3">oilRF-744-wt-GAM-9</strain>
    </source>
</reference>
<dbReference type="Proteomes" id="UP001297600">
    <property type="component" value="Unassembled WGS sequence"/>
</dbReference>